<dbReference type="AlphaFoldDB" id="A0A6J4TZT4"/>
<reference evidence="2" key="1">
    <citation type="submission" date="2020-02" db="EMBL/GenBank/DDBJ databases">
        <authorList>
            <person name="Meier V. D."/>
        </authorList>
    </citation>
    <scope>NUCLEOTIDE SEQUENCE</scope>
    <source>
        <strain evidence="2">AVDCRST_MAG73</strain>
    </source>
</reference>
<gene>
    <name evidence="2" type="ORF">AVDCRST_MAG73-1415</name>
</gene>
<organism evidence="2">
    <name type="scientific">uncultured Thermomicrobiales bacterium</name>
    <dbReference type="NCBI Taxonomy" id="1645740"/>
    <lineage>
        <taxon>Bacteria</taxon>
        <taxon>Pseudomonadati</taxon>
        <taxon>Thermomicrobiota</taxon>
        <taxon>Thermomicrobia</taxon>
        <taxon>Thermomicrobiales</taxon>
        <taxon>environmental samples</taxon>
    </lineage>
</organism>
<protein>
    <recommendedName>
        <fullName evidence="3">GH15-like domain-containing protein</fullName>
    </recommendedName>
</protein>
<evidence type="ECO:0000256" key="1">
    <source>
        <dbReference type="SAM" id="MobiDB-lite"/>
    </source>
</evidence>
<evidence type="ECO:0008006" key="3">
    <source>
        <dbReference type="Google" id="ProtNLM"/>
    </source>
</evidence>
<evidence type="ECO:0000313" key="2">
    <source>
        <dbReference type="EMBL" id="CAA9536896.1"/>
    </source>
</evidence>
<proteinExistence type="predicted"/>
<feature type="region of interest" description="Disordered" evidence="1">
    <location>
        <begin position="1"/>
        <end position="21"/>
    </location>
</feature>
<accession>A0A6J4TZT4</accession>
<dbReference type="EMBL" id="CADCWE010000089">
    <property type="protein sequence ID" value="CAA9536896.1"/>
    <property type="molecule type" value="Genomic_DNA"/>
</dbReference>
<sequence length="367" mass="38335">MTDHPAGDPAVSPPSDSPARRGDLIALIGTTTRVYDECLLPNGALVSAPAHLPFYPARATDAFLCRPGPTIAAAILAMDALGRDVRTPPLRWLRDRAAGFGDDGLLRRAYQIHGPVRDDRPDLIGSGILLAAIVRRSDRAQGEIATAVCRALASAIAVRWDGQRFRDHPDAVGAIRAAELTVAASGLRAAAVVFDVPQWSRVADTMTAARDGAIVDAFAFRGTPDPNAEDRDDDLLALLALAWPLGSADAPPDAAGAADLAEAAVGLRDVSWHGGDPVAHLAHAGTNRLRPADLFWLAAAHASAGNVDRAGRYHALGTALADGDGHFPAHVAAPDRDPAPRPFLLAHLLFVLSAGALGLLDDPPRTG</sequence>
<name>A0A6J4TZT4_9BACT</name>